<dbReference type="Gene3D" id="3.40.30.10">
    <property type="entry name" value="Glutaredoxin"/>
    <property type="match status" value="1"/>
</dbReference>
<keyword evidence="4" id="KW-1015">Disulfide bond</keyword>
<reference evidence="6" key="1">
    <citation type="submission" date="2022-06" db="EMBL/GenBank/DDBJ databases">
        <title>Devosia sp. XJ19-45 genome assembly.</title>
        <authorList>
            <person name="Li B."/>
            <person name="Cai M."/>
            <person name="Nie G."/>
            <person name="Li W."/>
        </authorList>
    </citation>
    <scope>NUCLEOTIDE SEQUENCE</scope>
    <source>
        <strain evidence="6">XJ19-45</strain>
    </source>
</reference>
<dbReference type="RefSeq" id="WP_254675891.1">
    <property type="nucleotide sequence ID" value="NZ_JAMWDU010000007.1"/>
</dbReference>
<keyword evidence="2 3" id="KW-0186">Copper</keyword>
<comment type="caution">
    <text evidence="6">The sequence shown here is derived from an EMBL/GenBank/DDBJ whole genome shotgun (WGS) entry which is preliminary data.</text>
</comment>
<evidence type="ECO:0000256" key="4">
    <source>
        <dbReference type="PIRSR" id="PIRSR603782-2"/>
    </source>
</evidence>
<feature type="disulfide bond" description="Redox-active" evidence="4">
    <location>
        <begin position="79"/>
        <end position="83"/>
    </location>
</feature>
<dbReference type="Proteomes" id="UP001060275">
    <property type="component" value="Unassembled WGS sequence"/>
</dbReference>
<evidence type="ECO:0000313" key="6">
    <source>
        <dbReference type="EMBL" id="MCP8888927.1"/>
    </source>
</evidence>
<dbReference type="AlphaFoldDB" id="A0A9Q4ARM8"/>
<evidence type="ECO:0000256" key="3">
    <source>
        <dbReference type="PIRSR" id="PIRSR603782-1"/>
    </source>
</evidence>
<dbReference type="PROSITE" id="PS51352">
    <property type="entry name" value="THIOREDOXIN_2"/>
    <property type="match status" value="1"/>
</dbReference>
<gene>
    <name evidence="6" type="ORF">NF348_17575</name>
</gene>
<evidence type="ECO:0000313" key="7">
    <source>
        <dbReference type="Proteomes" id="UP001060275"/>
    </source>
</evidence>
<evidence type="ECO:0000256" key="2">
    <source>
        <dbReference type="ARBA" id="ARBA00023008"/>
    </source>
</evidence>
<feature type="binding site" evidence="3">
    <location>
        <position position="79"/>
    </location>
    <ligand>
        <name>Cu cation</name>
        <dbReference type="ChEBI" id="CHEBI:23378"/>
    </ligand>
</feature>
<dbReference type="InterPro" id="IPR036249">
    <property type="entry name" value="Thioredoxin-like_sf"/>
</dbReference>
<evidence type="ECO:0000256" key="1">
    <source>
        <dbReference type="ARBA" id="ARBA00010996"/>
    </source>
</evidence>
<feature type="binding site" evidence="3">
    <location>
        <position position="171"/>
    </location>
    <ligand>
        <name>Cu cation</name>
        <dbReference type="ChEBI" id="CHEBI:23378"/>
    </ligand>
</feature>
<feature type="binding site" evidence="3">
    <location>
        <position position="83"/>
    </location>
    <ligand>
        <name>Cu cation</name>
        <dbReference type="ChEBI" id="CHEBI:23378"/>
    </ligand>
</feature>
<evidence type="ECO:0000259" key="5">
    <source>
        <dbReference type="PROSITE" id="PS51352"/>
    </source>
</evidence>
<dbReference type="CDD" id="cd02968">
    <property type="entry name" value="SCO"/>
    <property type="match status" value="1"/>
</dbReference>
<dbReference type="InterPro" id="IPR003782">
    <property type="entry name" value="SCO1/SenC"/>
</dbReference>
<dbReference type="GO" id="GO:0046872">
    <property type="term" value="F:metal ion binding"/>
    <property type="evidence" value="ECO:0007669"/>
    <property type="project" value="UniProtKB-KW"/>
</dbReference>
<name>A0A9Q4ARM8_9HYPH</name>
<dbReference type="InterPro" id="IPR013766">
    <property type="entry name" value="Thioredoxin_domain"/>
</dbReference>
<dbReference type="PANTHER" id="PTHR12151:SF25">
    <property type="entry name" value="LINALOOL DEHYDRATASE_ISOMERASE DOMAIN-CONTAINING PROTEIN"/>
    <property type="match status" value="1"/>
</dbReference>
<comment type="similarity">
    <text evidence="1">Belongs to the SCO1/2 family.</text>
</comment>
<accession>A0A9Q4ARM8</accession>
<protein>
    <submittedName>
        <fullName evidence="6">SCO family protein</fullName>
    </submittedName>
</protein>
<dbReference type="PANTHER" id="PTHR12151">
    <property type="entry name" value="ELECTRON TRANSPORT PROTIN SCO1/SENC FAMILY MEMBER"/>
    <property type="match status" value="1"/>
</dbReference>
<organism evidence="6 7">
    <name type="scientific">Devosia ureilytica</name>
    <dbReference type="NCBI Taxonomy" id="2952754"/>
    <lineage>
        <taxon>Bacteria</taxon>
        <taxon>Pseudomonadati</taxon>
        <taxon>Pseudomonadota</taxon>
        <taxon>Alphaproteobacteria</taxon>
        <taxon>Hyphomicrobiales</taxon>
        <taxon>Devosiaceae</taxon>
        <taxon>Devosia</taxon>
    </lineage>
</organism>
<sequence length="232" mass="25638">MNIARGAALMAALLPLLIMPVGGHSLEELESQLLGRDKYFQPVDQPAPAFSLIDAEDRESDLADYRGKVVILNFIYASCGDVCPLHSQLIAQLQSMINISPMKDRVAFVSITTDPSHDRGRLLTEYGEAQGLDLVNWTFLTSPAGQPEDTTRKVARAYGLEFTEVDDMQMHGLVTHVIDREGKLRGRFHGLSFEALSLVTFANALANDAYAQGHSEPYQDPWSWITNLFGGQ</sequence>
<keyword evidence="7" id="KW-1185">Reference proteome</keyword>
<keyword evidence="3" id="KW-0479">Metal-binding</keyword>
<proteinExistence type="inferred from homology"/>
<dbReference type="EMBL" id="JAMWDU010000007">
    <property type="protein sequence ID" value="MCP8888927.1"/>
    <property type="molecule type" value="Genomic_DNA"/>
</dbReference>
<dbReference type="Pfam" id="PF02630">
    <property type="entry name" value="SCO1-SenC"/>
    <property type="match status" value="1"/>
</dbReference>
<feature type="domain" description="Thioredoxin" evidence="5">
    <location>
        <begin position="41"/>
        <end position="207"/>
    </location>
</feature>
<dbReference type="SUPFAM" id="SSF52833">
    <property type="entry name" value="Thioredoxin-like"/>
    <property type="match status" value="1"/>
</dbReference>